<organism evidence="1 2">
    <name type="scientific">Silurus meridionalis</name>
    <name type="common">Southern catfish</name>
    <name type="synonym">Silurus soldatovi meridionalis</name>
    <dbReference type="NCBI Taxonomy" id="175797"/>
    <lineage>
        <taxon>Eukaryota</taxon>
        <taxon>Metazoa</taxon>
        <taxon>Chordata</taxon>
        <taxon>Craniata</taxon>
        <taxon>Vertebrata</taxon>
        <taxon>Euteleostomi</taxon>
        <taxon>Actinopterygii</taxon>
        <taxon>Neopterygii</taxon>
        <taxon>Teleostei</taxon>
        <taxon>Ostariophysi</taxon>
        <taxon>Siluriformes</taxon>
        <taxon>Siluridae</taxon>
        <taxon>Silurus</taxon>
    </lineage>
</organism>
<dbReference type="AlphaFoldDB" id="A0A8T0B9M0"/>
<name>A0A8T0B9M0_SILME</name>
<evidence type="ECO:0000313" key="2">
    <source>
        <dbReference type="Proteomes" id="UP000606274"/>
    </source>
</evidence>
<protein>
    <submittedName>
        <fullName evidence="1">Uncharacterized protein</fullName>
    </submittedName>
</protein>
<feature type="non-terminal residue" evidence="1">
    <location>
        <position position="134"/>
    </location>
</feature>
<keyword evidence="2" id="KW-1185">Reference proteome</keyword>
<accession>A0A8T0B9M0</accession>
<reference evidence="1" key="1">
    <citation type="submission" date="2020-08" db="EMBL/GenBank/DDBJ databases">
        <title>Chromosome-level assembly of Southern catfish (Silurus meridionalis) provides insights into visual adaptation to the nocturnal and benthic lifestyles.</title>
        <authorList>
            <person name="Zhang Y."/>
            <person name="Wang D."/>
            <person name="Peng Z."/>
        </authorList>
    </citation>
    <scope>NUCLEOTIDE SEQUENCE</scope>
    <source>
        <strain evidence="1">SWU-2019-XX</strain>
        <tissue evidence="1">Muscle</tissue>
    </source>
</reference>
<sequence>MCPDHFLASFHTICSQIMDSVALYKVKSTNGPLDPWLNDTTRALRRRCRQAEQRWKKDRLQVSLEMFRDSLATYQSALKEAKGQYLSALINSNSHRPGILFSTINSVINPVSVVLNDVSENTCNAFRQHFLYKV</sequence>
<dbReference type="EMBL" id="JABFDY010000009">
    <property type="protein sequence ID" value="KAF7703562.1"/>
    <property type="molecule type" value="Genomic_DNA"/>
</dbReference>
<dbReference type="Proteomes" id="UP000606274">
    <property type="component" value="Unassembled WGS sequence"/>
</dbReference>
<comment type="caution">
    <text evidence="1">The sequence shown here is derived from an EMBL/GenBank/DDBJ whole genome shotgun (WGS) entry which is preliminary data.</text>
</comment>
<evidence type="ECO:0000313" key="1">
    <source>
        <dbReference type="EMBL" id="KAF7703562.1"/>
    </source>
</evidence>
<gene>
    <name evidence="1" type="ORF">HF521_022569</name>
</gene>
<proteinExistence type="predicted"/>